<keyword evidence="1" id="KW-0472">Membrane</keyword>
<dbReference type="GeneID" id="37202302"/>
<dbReference type="AlphaFoldDB" id="A0A395ICP0"/>
<dbReference type="EMBL" id="KZ824268">
    <property type="protein sequence ID" value="RAL16878.1"/>
    <property type="molecule type" value="Genomic_DNA"/>
</dbReference>
<name>A0A395ICP0_ASPHC</name>
<dbReference type="RefSeq" id="XP_025556032.1">
    <property type="nucleotide sequence ID" value="XM_025698013.1"/>
</dbReference>
<evidence type="ECO:0000256" key="1">
    <source>
        <dbReference type="SAM" id="Phobius"/>
    </source>
</evidence>
<evidence type="ECO:0000313" key="2">
    <source>
        <dbReference type="EMBL" id="RAL16878.1"/>
    </source>
</evidence>
<organism evidence="2 3">
    <name type="scientific">Aspergillus homomorphus (strain CBS 101889)</name>
    <dbReference type="NCBI Taxonomy" id="1450537"/>
    <lineage>
        <taxon>Eukaryota</taxon>
        <taxon>Fungi</taxon>
        <taxon>Dikarya</taxon>
        <taxon>Ascomycota</taxon>
        <taxon>Pezizomycotina</taxon>
        <taxon>Eurotiomycetes</taxon>
        <taxon>Eurotiomycetidae</taxon>
        <taxon>Eurotiales</taxon>
        <taxon>Aspergillaceae</taxon>
        <taxon>Aspergillus</taxon>
        <taxon>Aspergillus subgen. Circumdati</taxon>
    </lineage>
</organism>
<feature type="transmembrane region" description="Helical" evidence="1">
    <location>
        <begin position="6"/>
        <end position="26"/>
    </location>
</feature>
<proteinExistence type="predicted"/>
<gene>
    <name evidence="2" type="ORF">BO97DRAFT_439817</name>
</gene>
<dbReference type="Proteomes" id="UP000248961">
    <property type="component" value="Unassembled WGS sequence"/>
</dbReference>
<accession>A0A395ICP0</accession>
<feature type="non-terminal residue" evidence="2">
    <location>
        <position position="1"/>
    </location>
</feature>
<dbReference type="VEuPathDB" id="FungiDB:BO97DRAFT_439817"/>
<keyword evidence="1" id="KW-1133">Transmembrane helix</keyword>
<reference evidence="2 3" key="1">
    <citation type="submission" date="2018-02" db="EMBL/GenBank/DDBJ databases">
        <title>The genomes of Aspergillus section Nigri reveals drivers in fungal speciation.</title>
        <authorList>
            <consortium name="DOE Joint Genome Institute"/>
            <person name="Vesth T.C."/>
            <person name="Nybo J."/>
            <person name="Theobald S."/>
            <person name="Brandl J."/>
            <person name="Frisvad J.C."/>
            <person name="Nielsen K.F."/>
            <person name="Lyhne E.K."/>
            <person name="Kogle M.E."/>
            <person name="Kuo A."/>
            <person name="Riley R."/>
            <person name="Clum A."/>
            <person name="Nolan M."/>
            <person name="Lipzen A."/>
            <person name="Salamov A."/>
            <person name="Henrissat B."/>
            <person name="Wiebenga A."/>
            <person name="De vries R.P."/>
            <person name="Grigoriev I.V."/>
            <person name="Mortensen U.H."/>
            <person name="Andersen M.R."/>
            <person name="Baker S.E."/>
        </authorList>
    </citation>
    <scope>NUCLEOTIDE SEQUENCE [LARGE SCALE GENOMIC DNA]</scope>
    <source>
        <strain evidence="2 3">CBS 101889</strain>
    </source>
</reference>
<evidence type="ECO:0000313" key="3">
    <source>
        <dbReference type="Proteomes" id="UP000248961"/>
    </source>
</evidence>
<keyword evidence="3" id="KW-1185">Reference proteome</keyword>
<protein>
    <submittedName>
        <fullName evidence="2">Uncharacterized protein</fullName>
    </submittedName>
</protein>
<sequence length="76" mass="8459">LLCGTGLVVVVVVLLLLLLSKLLYLYHHPSSLLHAHSSSAGLSQPKRIWRNAGSINHKTTKHDVRQASGSSWYRSW</sequence>
<keyword evidence="1" id="KW-0812">Transmembrane</keyword>